<dbReference type="Proteomes" id="UP000095281">
    <property type="component" value="Unplaced"/>
</dbReference>
<name>A0A1I8BDT1_MELHA</name>
<evidence type="ECO:0000313" key="1">
    <source>
        <dbReference type="Proteomes" id="UP000095281"/>
    </source>
</evidence>
<evidence type="ECO:0000313" key="2">
    <source>
        <dbReference type="WBParaSite" id="MhA1_Contig2088.frz3.gene1"/>
    </source>
</evidence>
<keyword evidence="1" id="KW-1185">Reference proteome</keyword>
<proteinExistence type="predicted"/>
<protein>
    <submittedName>
        <fullName evidence="2">Uncharacterized protein</fullName>
    </submittedName>
</protein>
<reference evidence="2" key="1">
    <citation type="submission" date="2016-11" db="UniProtKB">
        <authorList>
            <consortium name="WormBaseParasite"/>
        </authorList>
    </citation>
    <scope>IDENTIFICATION</scope>
</reference>
<dbReference type="WBParaSite" id="MhA1_Contig2088.frz3.gene1">
    <property type="protein sequence ID" value="MhA1_Contig2088.frz3.gene1"/>
    <property type="gene ID" value="MhA1_Contig2088.frz3.gene1"/>
</dbReference>
<dbReference type="AlphaFoldDB" id="A0A1I8BDT1"/>
<organism evidence="1 2">
    <name type="scientific">Meloidogyne hapla</name>
    <name type="common">Root-knot nematode worm</name>
    <dbReference type="NCBI Taxonomy" id="6305"/>
    <lineage>
        <taxon>Eukaryota</taxon>
        <taxon>Metazoa</taxon>
        <taxon>Ecdysozoa</taxon>
        <taxon>Nematoda</taxon>
        <taxon>Chromadorea</taxon>
        <taxon>Rhabditida</taxon>
        <taxon>Tylenchina</taxon>
        <taxon>Tylenchomorpha</taxon>
        <taxon>Tylenchoidea</taxon>
        <taxon>Meloidogynidae</taxon>
        <taxon>Meloidogyninae</taxon>
        <taxon>Meloidogyne</taxon>
    </lineage>
</organism>
<accession>A0A1I8BDT1</accession>
<sequence>MDSLLENTIHRGGADTLRIFKEAFLTEIGPSEYNFNKLISLRELLDVIICCGKDVQIEIYQNIPSTGLDEIYDLFELFAISENEINWELLNSKILELIETTKINNNNYLINWLKLNKQKGTEIENLIYELIETKKRLRLLNTQIVEEEGLELNENNKKIQNFDENLNNNSHKGKNK</sequence>